<proteinExistence type="predicted"/>
<dbReference type="EMBL" id="CP025015">
    <property type="protein sequence ID" value="AUW47664.1"/>
    <property type="molecule type" value="Genomic_DNA"/>
</dbReference>
<evidence type="ECO:0000313" key="2">
    <source>
        <dbReference type="Proteomes" id="UP000238523"/>
    </source>
</evidence>
<evidence type="ECO:0000313" key="1">
    <source>
        <dbReference type="EMBL" id="AUW47664.1"/>
    </source>
</evidence>
<geneLocation type="plasmid" evidence="2">
    <name>prln3</name>
</geneLocation>
<sequence>MLSWPPRFGYVPHRPLEPFQNRWRDLAAPDVAKNGAFTSSMQGKVKVSGARHHDAISLIA</sequence>
<organism evidence="1 2">
    <name type="scientific">Rhizobium leguminosarum</name>
    <dbReference type="NCBI Taxonomy" id="384"/>
    <lineage>
        <taxon>Bacteria</taxon>
        <taxon>Pseudomonadati</taxon>
        <taxon>Pseudomonadota</taxon>
        <taxon>Alphaproteobacteria</taxon>
        <taxon>Hyphomicrobiales</taxon>
        <taxon>Rhizobiaceae</taxon>
        <taxon>Rhizobium/Agrobacterium group</taxon>
        <taxon>Rhizobium</taxon>
    </lineage>
</organism>
<keyword evidence="1" id="KW-0614">Plasmid</keyword>
<dbReference type="AlphaFoldDB" id="A0A2K9ZHG1"/>
<dbReference type="Proteomes" id="UP000238523">
    <property type="component" value="Plasmid pRLN3"/>
</dbReference>
<accession>A0A2K9ZHG1</accession>
<name>A0A2K9ZHG1_RHILE</name>
<reference evidence="1 2" key="1">
    <citation type="submission" date="2017-11" db="EMBL/GenBank/DDBJ databases">
        <title>Complete genome of Rhizobium leguminosarum Norway, an ineffective micro-symbiont.</title>
        <authorList>
            <person name="Hoffrichter A."/>
            <person name="Liang J."/>
            <person name="Brachmann A."/>
            <person name="Marin M."/>
        </authorList>
    </citation>
    <scope>NUCLEOTIDE SEQUENCE [LARGE SCALE GENOMIC DNA]</scope>
    <source>
        <strain evidence="1 2">Norway</strain>
        <plasmid evidence="2">Plasmid prln3</plasmid>
    </source>
</reference>
<gene>
    <name evidence="1" type="ORF">CUJ84_pRLN3000556</name>
</gene>
<protein>
    <submittedName>
        <fullName evidence="1">Uncharacterized protein</fullName>
    </submittedName>
</protein>